<evidence type="ECO:0000313" key="2">
    <source>
        <dbReference type="EMBL" id="SPF44639.1"/>
    </source>
</evidence>
<proteinExistence type="predicted"/>
<dbReference type="EMBL" id="OMOD01000150">
    <property type="protein sequence ID" value="SPF44639.1"/>
    <property type="molecule type" value="Genomic_DNA"/>
</dbReference>
<dbReference type="OrthoDB" id="9812244at2"/>
<dbReference type="Proteomes" id="UP000238701">
    <property type="component" value="Unassembled WGS sequence"/>
</dbReference>
<name>A0A2U3KYK6_9BACT</name>
<accession>A0A2U3KYK6</accession>
<organism evidence="2 3">
    <name type="scientific">Candidatus Sulfotelmatobacter kueseliae</name>
    <dbReference type="NCBI Taxonomy" id="2042962"/>
    <lineage>
        <taxon>Bacteria</taxon>
        <taxon>Pseudomonadati</taxon>
        <taxon>Acidobacteriota</taxon>
        <taxon>Terriglobia</taxon>
        <taxon>Terriglobales</taxon>
        <taxon>Candidatus Korobacteraceae</taxon>
        <taxon>Candidatus Sulfotelmatobacter</taxon>
    </lineage>
</organism>
<protein>
    <submittedName>
        <fullName evidence="2">Uncharacterized protein</fullName>
    </submittedName>
</protein>
<dbReference type="AlphaFoldDB" id="A0A2U3KYK6"/>
<sequence length="89" mass="9827">MTGTHGNDDNEEVRMELKYCEHCGGLWLRECGAGVVYCGNCQPKVADLPVAKKKRRPTLPIGRRTLVEDYEAESSERSEMDLEAVGGVA</sequence>
<evidence type="ECO:0000256" key="1">
    <source>
        <dbReference type="SAM" id="MobiDB-lite"/>
    </source>
</evidence>
<gene>
    <name evidence="2" type="ORF">SBA1_550004</name>
</gene>
<feature type="region of interest" description="Disordered" evidence="1">
    <location>
        <begin position="70"/>
        <end position="89"/>
    </location>
</feature>
<evidence type="ECO:0000313" key="3">
    <source>
        <dbReference type="Proteomes" id="UP000238701"/>
    </source>
</evidence>
<reference evidence="3" key="1">
    <citation type="submission" date="2018-02" db="EMBL/GenBank/DDBJ databases">
        <authorList>
            <person name="Hausmann B."/>
        </authorList>
    </citation>
    <scope>NUCLEOTIDE SEQUENCE [LARGE SCALE GENOMIC DNA]</scope>
    <source>
        <strain evidence="3">Peat soil MAG SbA1</strain>
    </source>
</reference>